<dbReference type="GO" id="GO:0006004">
    <property type="term" value="P:fucose metabolic process"/>
    <property type="evidence" value="ECO:0007669"/>
    <property type="project" value="UniProtKB-KW"/>
</dbReference>
<dbReference type="Proteomes" id="UP000323000">
    <property type="component" value="Chromosome 8"/>
</dbReference>
<gene>
    <name evidence="16" type="ORF">EZV62_018009</name>
</gene>
<comment type="caution">
    <text evidence="16">The sequence shown here is derived from an EMBL/GenBank/DDBJ whole genome shotgun (WGS) entry which is preliminary data.</text>
</comment>
<accession>A0A5C7HKC8</accession>
<evidence type="ECO:0000256" key="12">
    <source>
        <dbReference type="ARBA" id="ARBA00023277"/>
    </source>
</evidence>
<dbReference type="OrthoDB" id="1874781at2759"/>
<evidence type="ECO:0000256" key="2">
    <source>
        <dbReference type="ARBA" id="ARBA00004881"/>
    </source>
</evidence>
<dbReference type="EMBL" id="VAHF01000008">
    <property type="protein sequence ID" value="TXG56696.1"/>
    <property type="molecule type" value="Genomic_DNA"/>
</dbReference>
<keyword evidence="11" id="KW-0294">Fucose metabolism</keyword>
<evidence type="ECO:0000256" key="14">
    <source>
        <dbReference type="SAM" id="MobiDB-lite"/>
    </source>
</evidence>
<evidence type="ECO:0000313" key="17">
    <source>
        <dbReference type="Proteomes" id="UP000323000"/>
    </source>
</evidence>
<name>A0A5C7HKC8_9ROSI</name>
<keyword evidence="8 15" id="KW-1133">Transmembrane helix</keyword>
<feature type="compositionally biased region" description="Basic and acidic residues" evidence="14">
    <location>
        <begin position="414"/>
        <end position="423"/>
    </location>
</feature>
<evidence type="ECO:0000313" key="16">
    <source>
        <dbReference type="EMBL" id="TXG56696.1"/>
    </source>
</evidence>
<evidence type="ECO:0000256" key="11">
    <source>
        <dbReference type="ARBA" id="ARBA00023253"/>
    </source>
</evidence>
<evidence type="ECO:0000256" key="8">
    <source>
        <dbReference type="ARBA" id="ARBA00022989"/>
    </source>
</evidence>
<dbReference type="GO" id="GO:0016020">
    <property type="term" value="C:membrane"/>
    <property type="evidence" value="ECO:0007669"/>
    <property type="project" value="UniProtKB-SubCell"/>
</dbReference>
<keyword evidence="17" id="KW-1185">Reference proteome</keyword>
<organism evidence="16 17">
    <name type="scientific">Acer yangbiense</name>
    <dbReference type="NCBI Taxonomy" id="1000413"/>
    <lineage>
        <taxon>Eukaryota</taxon>
        <taxon>Viridiplantae</taxon>
        <taxon>Streptophyta</taxon>
        <taxon>Embryophyta</taxon>
        <taxon>Tracheophyta</taxon>
        <taxon>Spermatophyta</taxon>
        <taxon>Magnoliopsida</taxon>
        <taxon>eudicotyledons</taxon>
        <taxon>Gunneridae</taxon>
        <taxon>Pentapetalae</taxon>
        <taxon>rosids</taxon>
        <taxon>malvids</taxon>
        <taxon>Sapindales</taxon>
        <taxon>Sapindaceae</taxon>
        <taxon>Hippocastanoideae</taxon>
        <taxon>Acereae</taxon>
        <taxon>Acer</taxon>
    </lineage>
</organism>
<keyword evidence="10" id="KW-0325">Glycoprotein</keyword>
<keyword evidence="6 15" id="KW-0812">Transmembrane</keyword>
<evidence type="ECO:0000256" key="9">
    <source>
        <dbReference type="ARBA" id="ARBA00023136"/>
    </source>
</evidence>
<feature type="transmembrane region" description="Helical" evidence="15">
    <location>
        <begin position="43"/>
        <end position="62"/>
    </location>
</feature>
<dbReference type="AlphaFoldDB" id="A0A5C7HKC8"/>
<dbReference type="PANTHER" id="PTHR31741">
    <property type="entry name" value="OS02G0726500 PROTEIN-RELATED"/>
    <property type="match status" value="1"/>
</dbReference>
<keyword evidence="7" id="KW-0735">Signal-anchor</keyword>
<evidence type="ECO:0000256" key="13">
    <source>
        <dbReference type="ARBA" id="ARBA00030350"/>
    </source>
</evidence>
<proteinExistence type="inferred from homology"/>
<evidence type="ECO:0000256" key="15">
    <source>
        <dbReference type="SAM" id="Phobius"/>
    </source>
</evidence>
<keyword evidence="9 15" id="KW-0472">Membrane</keyword>
<dbReference type="CDD" id="cd11299">
    <property type="entry name" value="O-FucT_plant"/>
    <property type="match status" value="1"/>
</dbReference>
<feature type="region of interest" description="Disordered" evidence="14">
    <location>
        <begin position="407"/>
        <end position="439"/>
    </location>
</feature>
<evidence type="ECO:0000256" key="7">
    <source>
        <dbReference type="ARBA" id="ARBA00022968"/>
    </source>
</evidence>
<dbReference type="Pfam" id="PF10250">
    <property type="entry name" value="O-FucT"/>
    <property type="match status" value="2"/>
</dbReference>
<dbReference type="GO" id="GO:0005737">
    <property type="term" value="C:cytoplasm"/>
    <property type="evidence" value="ECO:0007669"/>
    <property type="project" value="TreeGrafter"/>
</dbReference>
<comment type="subcellular location">
    <subcellularLocation>
        <location evidence="1">Membrane</location>
        <topology evidence="1">Single-pass type II membrane protein</topology>
    </subcellularLocation>
</comment>
<comment type="pathway">
    <text evidence="2">Glycan metabolism.</text>
</comment>
<dbReference type="InterPro" id="IPR019378">
    <property type="entry name" value="GDP-Fuc_O-FucTrfase"/>
</dbReference>
<dbReference type="GO" id="GO:0016757">
    <property type="term" value="F:glycosyltransferase activity"/>
    <property type="evidence" value="ECO:0007669"/>
    <property type="project" value="UniProtKB-KW"/>
</dbReference>
<sequence length="439" mass="50497">MDHDNKVGFIEAESGGKPSKMEVKYPNGAEKLRGLIVSPPLPCVKFCAIVVTIMILSTWFFVGQLATMNQTHTLQNYLPSSFSFSHSHSIPPERVYENNEYLIVSCNGGLNQMRTGICDMVSVARYLNLTLIVPELDNSSFWSDNSQFSDIFDTDHFITSLRDEVCIVKELPSEQKKKLESESVYSMYPFSWSSLRYYLNRILPRIQRHEVVHFTLTDFRLANNWLPEEIQKLRCRVNFRALKFTAPIEETGRKDMLAFTGCTEGCSKEEINELTQMRYSHPHWKSRRSGEIYGDKRRMSRLEAAYPNLVKKETILEASDLKAFENHSNQMAALDFIVAAESDIFLATYGGNMAKVVEGHRRYLGYKTTILPNTRLLVSLIDQYKTGKLNWDEFSLLVKESHEDRMGKPTTRLEIPDSPKDEDYFYSNPQECLPPLPIS</sequence>
<keyword evidence="5" id="KW-0808">Transferase</keyword>
<evidence type="ECO:0000256" key="4">
    <source>
        <dbReference type="ARBA" id="ARBA00022676"/>
    </source>
</evidence>
<evidence type="ECO:0000256" key="6">
    <source>
        <dbReference type="ARBA" id="ARBA00022692"/>
    </source>
</evidence>
<evidence type="ECO:0000256" key="10">
    <source>
        <dbReference type="ARBA" id="ARBA00023180"/>
    </source>
</evidence>
<evidence type="ECO:0000256" key="3">
    <source>
        <dbReference type="ARBA" id="ARBA00007737"/>
    </source>
</evidence>
<dbReference type="InterPro" id="IPR024709">
    <property type="entry name" value="FucosylTrfase_pln"/>
</dbReference>
<evidence type="ECO:0000256" key="5">
    <source>
        <dbReference type="ARBA" id="ARBA00022679"/>
    </source>
</evidence>
<dbReference type="PANTHER" id="PTHR31741:SF45">
    <property type="entry name" value="O-FUCOSYLTRANSFERASE FAMILY PROTEIN"/>
    <property type="match status" value="1"/>
</dbReference>
<keyword evidence="4" id="KW-0328">Glycosyltransferase</keyword>
<reference evidence="17" key="1">
    <citation type="journal article" date="2019" name="Gigascience">
        <title>De novo genome assembly of the endangered Acer yangbiense, a plant species with extremely small populations endemic to Yunnan Province, China.</title>
        <authorList>
            <person name="Yang J."/>
            <person name="Wariss H.M."/>
            <person name="Tao L."/>
            <person name="Zhang R."/>
            <person name="Yun Q."/>
            <person name="Hollingsworth P."/>
            <person name="Dao Z."/>
            <person name="Luo G."/>
            <person name="Guo H."/>
            <person name="Ma Y."/>
            <person name="Sun W."/>
        </authorList>
    </citation>
    <scope>NUCLEOTIDE SEQUENCE [LARGE SCALE GENOMIC DNA]</scope>
    <source>
        <strain evidence="17">cv. Malutang</strain>
    </source>
</reference>
<protein>
    <recommendedName>
        <fullName evidence="13">O-fucosyltransferase family protein</fullName>
    </recommendedName>
</protein>
<keyword evidence="12" id="KW-0119">Carbohydrate metabolism</keyword>
<evidence type="ECO:0000256" key="1">
    <source>
        <dbReference type="ARBA" id="ARBA00004606"/>
    </source>
</evidence>
<comment type="similarity">
    <text evidence="3">Belongs to the glycosyltransferase GT106 family.</text>
</comment>